<protein>
    <submittedName>
        <fullName evidence="1">Uncharacterized protein</fullName>
    </submittedName>
</protein>
<organism evidence="1 2">
    <name type="scientific">Xylaria hypoxylon</name>
    <dbReference type="NCBI Taxonomy" id="37992"/>
    <lineage>
        <taxon>Eukaryota</taxon>
        <taxon>Fungi</taxon>
        <taxon>Dikarya</taxon>
        <taxon>Ascomycota</taxon>
        <taxon>Pezizomycotina</taxon>
        <taxon>Sordariomycetes</taxon>
        <taxon>Xylariomycetidae</taxon>
        <taxon>Xylariales</taxon>
        <taxon>Xylariaceae</taxon>
        <taxon>Xylaria</taxon>
    </lineage>
</organism>
<proteinExistence type="predicted"/>
<keyword evidence="2" id="KW-1185">Reference proteome</keyword>
<accession>A0A4Z0YVU7</accession>
<evidence type="ECO:0000313" key="2">
    <source>
        <dbReference type="Proteomes" id="UP000297716"/>
    </source>
</evidence>
<comment type="caution">
    <text evidence="1">The sequence shown here is derived from an EMBL/GenBank/DDBJ whole genome shotgun (WGS) entry which is preliminary data.</text>
</comment>
<evidence type="ECO:0000313" key="1">
    <source>
        <dbReference type="EMBL" id="TGJ83295.1"/>
    </source>
</evidence>
<dbReference type="Proteomes" id="UP000297716">
    <property type="component" value="Unassembled WGS sequence"/>
</dbReference>
<dbReference type="AlphaFoldDB" id="A0A4Z0YVU7"/>
<reference evidence="1 2" key="1">
    <citation type="submission" date="2019-03" db="EMBL/GenBank/DDBJ databases">
        <title>Draft genome sequence of Xylaria hypoxylon DSM 108379, a ubiquitous saprotrophic-parasitic fungi on hardwood.</title>
        <authorList>
            <person name="Buettner E."/>
            <person name="Leonhardt S."/>
            <person name="Gebauer A.M."/>
            <person name="Liers C."/>
            <person name="Hofrichter M."/>
            <person name="Kellner H."/>
        </authorList>
    </citation>
    <scope>NUCLEOTIDE SEQUENCE [LARGE SCALE GENOMIC DNA]</scope>
    <source>
        <strain evidence="1 2">DSM 108379</strain>
    </source>
</reference>
<dbReference type="OrthoDB" id="4754831at2759"/>
<sequence>MSVEVDRCSNLVAVQEPNAVVDGINRLTANLDAVTANLDAVTANLDAAVATMTTNLNTAVATMTTNLDTAIANLRQEMQGTFRQEIQGTFRQEMRNMQNSIERSIDLRLGDLEYNNRARALNSTALRPDSTIRPLKNTTTHQVVDLPQTVRHLNGLRMIDAEHYLEALGQVPVGNAEEKKTQLKDFLGISAA</sequence>
<name>A0A4Z0YVU7_9PEZI</name>
<dbReference type="EMBL" id="SKBN01000098">
    <property type="protein sequence ID" value="TGJ83295.1"/>
    <property type="molecule type" value="Genomic_DNA"/>
</dbReference>
<gene>
    <name evidence="1" type="ORF">E0Z10_g5438</name>
</gene>